<reference evidence="5 6" key="1">
    <citation type="submission" date="2023-08" db="EMBL/GenBank/DDBJ databases">
        <authorList>
            <person name="Park J.-S."/>
        </authorList>
    </citation>
    <scope>NUCLEOTIDE SEQUENCE [LARGE SCALE GENOMIC DNA]</scope>
    <source>
        <strain evidence="5 6">2205BS29-5</strain>
    </source>
</reference>
<evidence type="ECO:0000259" key="4">
    <source>
        <dbReference type="Pfam" id="PF04586"/>
    </source>
</evidence>
<evidence type="ECO:0000256" key="3">
    <source>
        <dbReference type="ARBA" id="ARBA00022801"/>
    </source>
</evidence>
<keyword evidence="1" id="KW-1188">Viral release from host cell</keyword>
<keyword evidence="3" id="KW-0378">Hydrolase</keyword>
<dbReference type="GO" id="GO:0008233">
    <property type="term" value="F:peptidase activity"/>
    <property type="evidence" value="ECO:0007669"/>
    <property type="project" value="UniProtKB-KW"/>
</dbReference>
<gene>
    <name evidence="5" type="ORF">Q5Y72_10800</name>
</gene>
<keyword evidence="2 5" id="KW-0645">Protease</keyword>
<dbReference type="InterPro" id="IPR054613">
    <property type="entry name" value="Peptidase_S78_dom"/>
</dbReference>
<accession>A0ABT9JCY3</accession>
<evidence type="ECO:0000313" key="6">
    <source>
        <dbReference type="Proteomes" id="UP001224997"/>
    </source>
</evidence>
<organism evidence="5 6">
    <name type="scientific">Paracoccus spongiarum</name>
    <dbReference type="NCBI Taxonomy" id="3064387"/>
    <lineage>
        <taxon>Bacteria</taxon>
        <taxon>Pseudomonadati</taxon>
        <taxon>Pseudomonadota</taxon>
        <taxon>Alphaproteobacteria</taxon>
        <taxon>Rhodobacterales</taxon>
        <taxon>Paracoccaceae</taxon>
        <taxon>Paracoccus</taxon>
    </lineage>
</organism>
<proteinExistence type="predicted"/>
<dbReference type="Proteomes" id="UP001224997">
    <property type="component" value="Unassembled WGS sequence"/>
</dbReference>
<feature type="domain" description="Prohead serine protease" evidence="4">
    <location>
        <begin position="27"/>
        <end position="165"/>
    </location>
</feature>
<evidence type="ECO:0000256" key="1">
    <source>
        <dbReference type="ARBA" id="ARBA00022612"/>
    </source>
</evidence>
<evidence type="ECO:0000313" key="5">
    <source>
        <dbReference type="EMBL" id="MDP5307580.1"/>
    </source>
</evidence>
<dbReference type="InterPro" id="IPR006433">
    <property type="entry name" value="Prohead_protease"/>
</dbReference>
<comment type="caution">
    <text evidence="5">The sequence shown here is derived from an EMBL/GenBank/DDBJ whole genome shotgun (WGS) entry which is preliminary data.</text>
</comment>
<keyword evidence="6" id="KW-1185">Reference proteome</keyword>
<sequence length="187" mass="20383">MLWGGNLGQLEIRAEGGATRLVARFPYGAETELAPGRREVIAPRAFADRIAAGEEIHLLSQHDYAKPLASTAAGTLSLRDTEDALEVRAELDGGTSWAADFLAAHRAGLVRGLSPGFRVAADGERIERRGADVLRTITRASLFELSTVTRPAYPTAQIEARAWELRAGDHPKLGAGDRLQYLRRWRA</sequence>
<dbReference type="GO" id="GO:0006508">
    <property type="term" value="P:proteolysis"/>
    <property type="evidence" value="ECO:0007669"/>
    <property type="project" value="UniProtKB-KW"/>
</dbReference>
<name>A0ABT9JCY3_9RHOB</name>
<dbReference type="RefSeq" id="WP_305963430.1">
    <property type="nucleotide sequence ID" value="NZ_JAVAMQ010000008.1"/>
</dbReference>
<dbReference type="NCBIfam" id="TIGR01543">
    <property type="entry name" value="proheadase_HK97"/>
    <property type="match status" value="1"/>
</dbReference>
<dbReference type="Pfam" id="PF04586">
    <property type="entry name" value="Peptidase_S78"/>
    <property type="match status" value="1"/>
</dbReference>
<protein>
    <submittedName>
        <fullName evidence="5">HK97 family phage prohead protease</fullName>
    </submittedName>
</protein>
<dbReference type="EMBL" id="JAVAMQ010000008">
    <property type="protein sequence ID" value="MDP5307580.1"/>
    <property type="molecule type" value="Genomic_DNA"/>
</dbReference>
<evidence type="ECO:0000256" key="2">
    <source>
        <dbReference type="ARBA" id="ARBA00022670"/>
    </source>
</evidence>